<accession>A0A2T7PP89</accession>
<evidence type="ECO:0000256" key="10">
    <source>
        <dbReference type="ARBA" id="ARBA00072064"/>
    </source>
</evidence>
<dbReference type="CDD" id="cd23338">
    <property type="entry name" value="beta-trefoil_FSCN_FRG1"/>
    <property type="match status" value="1"/>
</dbReference>
<dbReference type="Pfam" id="PF06229">
    <property type="entry name" value="FRG1"/>
    <property type="match status" value="1"/>
</dbReference>
<dbReference type="InterPro" id="IPR010414">
    <property type="entry name" value="FRG1"/>
</dbReference>
<feature type="region of interest" description="Disordered" evidence="11">
    <location>
        <begin position="1"/>
        <end position="34"/>
    </location>
</feature>
<keyword evidence="9" id="KW-0539">Nucleus</keyword>
<dbReference type="GO" id="GO:0055120">
    <property type="term" value="C:striated muscle dense body"/>
    <property type="evidence" value="ECO:0007669"/>
    <property type="project" value="TreeGrafter"/>
</dbReference>
<dbReference type="OrthoDB" id="5539371at2759"/>
<proteinExistence type="inferred from homology"/>
<evidence type="ECO:0000256" key="11">
    <source>
        <dbReference type="SAM" id="MobiDB-lite"/>
    </source>
</evidence>
<keyword evidence="5" id="KW-0963">Cytoplasm</keyword>
<evidence type="ECO:0000256" key="5">
    <source>
        <dbReference type="ARBA" id="ARBA00022490"/>
    </source>
</evidence>
<gene>
    <name evidence="12" type="ORF">C0Q70_06520</name>
</gene>
<dbReference type="PANTHER" id="PTHR12928">
    <property type="entry name" value="FRG1 PROTEIN"/>
    <property type="match status" value="1"/>
</dbReference>
<dbReference type="GO" id="GO:0007517">
    <property type="term" value="P:muscle organ development"/>
    <property type="evidence" value="ECO:0007669"/>
    <property type="project" value="UniProtKB-KW"/>
</dbReference>
<comment type="similarity">
    <text evidence="4">Belongs to the FRG1 family.</text>
</comment>
<dbReference type="GO" id="GO:0015030">
    <property type="term" value="C:Cajal body"/>
    <property type="evidence" value="ECO:0007669"/>
    <property type="project" value="UniProtKB-SubCell"/>
</dbReference>
<evidence type="ECO:0000256" key="3">
    <source>
        <dbReference type="ARBA" id="ARBA00004604"/>
    </source>
</evidence>
<reference evidence="12 13" key="1">
    <citation type="submission" date="2018-04" db="EMBL/GenBank/DDBJ databases">
        <title>The genome of golden apple snail Pomacea canaliculata provides insight into stress tolerance and invasive adaptation.</title>
        <authorList>
            <person name="Liu C."/>
            <person name="Liu B."/>
            <person name="Ren Y."/>
            <person name="Zhang Y."/>
            <person name="Wang H."/>
            <person name="Li S."/>
            <person name="Jiang F."/>
            <person name="Yin L."/>
            <person name="Zhang G."/>
            <person name="Qian W."/>
            <person name="Fan W."/>
        </authorList>
    </citation>
    <scope>NUCLEOTIDE SEQUENCE [LARGE SCALE GENOMIC DNA]</scope>
    <source>
        <strain evidence="12">SZHN2017</strain>
        <tissue evidence="12">Muscle</tissue>
    </source>
</reference>
<evidence type="ECO:0000256" key="4">
    <source>
        <dbReference type="ARBA" id="ARBA00010878"/>
    </source>
</evidence>
<sequence>MNESRPKKSKGKKRKHEDASSSESTTAIFDREDTNNHGGWWEVKSFDDITGNIAVEVGDQMYIGSLDNGLLIVGPPHPEAEGPDPSEIFTAVKLGDTKVAFKSGYGKYLSVDLDRRVVGRSEAIGVREQFEPVFQDGKMALSGCNNCFVSYDSDGDIVCQSSKAGPKEMIKLRSCAAREGDPLEDVPKEERGTLKDAELNYVKKFQSFQDRRIRISKEDASELKKAKKEGSLHEKLLDRREKMKSDRYCK</sequence>
<keyword evidence="6" id="KW-0690">Ribosome biogenesis</keyword>
<organism evidence="12 13">
    <name type="scientific">Pomacea canaliculata</name>
    <name type="common">Golden apple snail</name>
    <dbReference type="NCBI Taxonomy" id="400727"/>
    <lineage>
        <taxon>Eukaryota</taxon>
        <taxon>Metazoa</taxon>
        <taxon>Spiralia</taxon>
        <taxon>Lophotrochozoa</taxon>
        <taxon>Mollusca</taxon>
        <taxon>Gastropoda</taxon>
        <taxon>Caenogastropoda</taxon>
        <taxon>Architaenioglossa</taxon>
        <taxon>Ampullarioidea</taxon>
        <taxon>Ampullariidae</taxon>
        <taxon>Pomacea</taxon>
    </lineage>
</organism>
<dbReference type="EMBL" id="PZQS01000003">
    <property type="protein sequence ID" value="PVD35239.1"/>
    <property type="molecule type" value="Genomic_DNA"/>
</dbReference>
<evidence type="ECO:0000256" key="6">
    <source>
        <dbReference type="ARBA" id="ARBA00022517"/>
    </source>
</evidence>
<evidence type="ECO:0000256" key="8">
    <source>
        <dbReference type="ARBA" id="ARBA00022552"/>
    </source>
</evidence>
<dbReference type="GO" id="GO:0071013">
    <property type="term" value="C:catalytic step 2 spliceosome"/>
    <property type="evidence" value="ECO:0007669"/>
    <property type="project" value="TreeGrafter"/>
</dbReference>
<dbReference type="FunFam" id="2.80.10.50:FF:000061">
    <property type="entry name" value="Protein FRG1"/>
    <property type="match status" value="1"/>
</dbReference>
<comment type="caution">
    <text evidence="12">The sequence shown here is derived from an EMBL/GenBank/DDBJ whole genome shotgun (WGS) entry which is preliminary data.</text>
</comment>
<evidence type="ECO:0000256" key="7">
    <source>
        <dbReference type="ARBA" id="ARBA00022541"/>
    </source>
</evidence>
<dbReference type="AlphaFoldDB" id="A0A2T7PP89"/>
<evidence type="ECO:0000313" key="12">
    <source>
        <dbReference type="EMBL" id="PVD35239.1"/>
    </source>
</evidence>
<dbReference type="GO" id="GO:0006364">
    <property type="term" value="P:rRNA processing"/>
    <property type="evidence" value="ECO:0007669"/>
    <property type="project" value="UniProtKB-KW"/>
</dbReference>
<evidence type="ECO:0000256" key="2">
    <source>
        <dbReference type="ARBA" id="ARBA00004496"/>
    </source>
</evidence>
<keyword evidence="8" id="KW-0698">rRNA processing</keyword>
<protein>
    <recommendedName>
        <fullName evidence="10">Protein FRG1 homolog</fullName>
    </recommendedName>
</protein>
<dbReference type="GO" id="GO:0005730">
    <property type="term" value="C:nucleolus"/>
    <property type="evidence" value="ECO:0007669"/>
    <property type="project" value="UniProtKB-SubCell"/>
</dbReference>
<evidence type="ECO:0000256" key="9">
    <source>
        <dbReference type="ARBA" id="ARBA00023242"/>
    </source>
</evidence>
<dbReference type="Proteomes" id="UP000245119">
    <property type="component" value="Linkage Group LG3"/>
</dbReference>
<evidence type="ECO:0000313" key="13">
    <source>
        <dbReference type="Proteomes" id="UP000245119"/>
    </source>
</evidence>
<comment type="subcellular location">
    <subcellularLocation>
        <location evidence="2">Cytoplasm</location>
    </subcellularLocation>
    <subcellularLocation>
        <location evidence="1">Nucleus</location>
        <location evidence="1">Cajal body</location>
    </subcellularLocation>
    <subcellularLocation>
        <location evidence="3">Nucleus</location>
        <location evidence="3">Nucleolus</location>
    </subcellularLocation>
</comment>
<dbReference type="STRING" id="400727.A0A2T7PP89"/>
<dbReference type="Gene3D" id="2.80.10.50">
    <property type="match status" value="1"/>
</dbReference>
<name>A0A2T7PP89_POMCA</name>
<dbReference type="PANTHER" id="PTHR12928:SF0">
    <property type="entry name" value="FSHD REGION GENE 1"/>
    <property type="match status" value="1"/>
</dbReference>
<keyword evidence="7" id="KW-0517">Myogenesis</keyword>
<dbReference type="InterPro" id="IPR008999">
    <property type="entry name" value="Actin-crosslinking"/>
</dbReference>
<keyword evidence="13" id="KW-1185">Reference proteome</keyword>
<feature type="region of interest" description="Disordered" evidence="11">
    <location>
        <begin position="219"/>
        <end position="250"/>
    </location>
</feature>
<evidence type="ECO:0000256" key="1">
    <source>
        <dbReference type="ARBA" id="ARBA00004408"/>
    </source>
</evidence>
<dbReference type="GO" id="GO:0051015">
    <property type="term" value="F:actin filament binding"/>
    <property type="evidence" value="ECO:0007669"/>
    <property type="project" value="TreeGrafter"/>
</dbReference>
<dbReference type="SUPFAM" id="SSF50405">
    <property type="entry name" value="Actin-crosslinking proteins"/>
    <property type="match status" value="1"/>
</dbReference>